<gene>
    <name evidence="4" type="ORF">LFYK43_12300</name>
</gene>
<dbReference type="AlphaFoldDB" id="A0A401ITB1"/>
<dbReference type="InterPro" id="IPR031927">
    <property type="entry name" value="DUF4767"/>
</dbReference>
<keyword evidence="2" id="KW-0732">Signal</keyword>
<dbReference type="PROSITE" id="PS51257">
    <property type="entry name" value="PROKAR_LIPOPROTEIN"/>
    <property type="match status" value="1"/>
</dbReference>
<feature type="signal peptide" evidence="2">
    <location>
        <begin position="1"/>
        <end position="23"/>
    </location>
</feature>
<comment type="caution">
    <text evidence="4">The sequence shown here is derived from an EMBL/GenBank/DDBJ whole genome shotgun (WGS) entry which is preliminary data.</text>
</comment>
<evidence type="ECO:0000256" key="2">
    <source>
        <dbReference type="SAM" id="SignalP"/>
    </source>
</evidence>
<feature type="compositionally biased region" description="Low complexity" evidence="1">
    <location>
        <begin position="45"/>
        <end position="71"/>
    </location>
</feature>
<keyword evidence="5" id="KW-1185">Reference proteome</keyword>
<feature type="domain" description="DUF4767" evidence="3">
    <location>
        <begin position="74"/>
        <end position="213"/>
    </location>
</feature>
<feature type="region of interest" description="Disordered" evidence="1">
    <location>
        <begin position="21"/>
        <end position="79"/>
    </location>
</feature>
<protein>
    <recommendedName>
        <fullName evidence="3">DUF4767 domain-containing protein</fullName>
    </recommendedName>
</protein>
<feature type="chain" id="PRO_5039631602" description="DUF4767 domain-containing protein" evidence="2">
    <location>
        <begin position="24"/>
        <end position="218"/>
    </location>
</feature>
<sequence length="218" mass="23861">MKKQVAGTLVLLAALLAGCGKSADQTDETASSKQPKTEVKDKQSSKSSAQAESSSSAASSSSAKESSSASQTQAMWNPSKAQQLKQFMGRFSQKMNQQYQAYQPGNNVNFYGLQIPDDVLNHKNGSQASIGERPINVKWSTNGQAGDGVYSLVAVYSDAKDQSYGNQHVYFFTIVDGEPQVLITMQNQGMPHNYLHFSETKNQELRQEFAQLVSEKDM</sequence>
<evidence type="ECO:0000313" key="4">
    <source>
        <dbReference type="EMBL" id="GBG94771.1"/>
    </source>
</evidence>
<proteinExistence type="predicted"/>
<dbReference type="Pfam" id="PF15983">
    <property type="entry name" value="DUF4767"/>
    <property type="match status" value="1"/>
</dbReference>
<dbReference type="Proteomes" id="UP000286848">
    <property type="component" value="Unassembled WGS sequence"/>
</dbReference>
<evidence type="ECO:0000259" key="3">
    <source>
        <dbReference type="Pfam" id="PF15983"/>
    </source>
</evidence>
<organism evidence="4 5">
    <name type="scientific">Ligilactobacillus salitolerans</name>
    <dbReference type="NCBI Taxonomy" id="1808352"/>
    <lineage>
        <taxon>Bacteria</taxon>
        <taxon>Bacillati</taxon>
        <taxon>Bacillota</taxon>
        <taxon>Bacilli</taxon>
        <taxon>Lactobacillales</taxon>
        <taxon>Lactobacillaceae</taxon>
        <taxon>Ligilactobacillus</taxon>
    </lineage>
</organism>
<name>A0A401ITB1_9LACO</name>
<dbReference type="EMBL" id="BFFP01000018">
    <property type="protein sequence ID" value="GBG94771.1"/>
    <property type="molecule type" value="Genomic_DNA"/>
</dbReference>
<reference evidence="4 5" key="1">
    <citation type="journal article" date="2019" name="Int. J. Syst. Evol. Microbiol.">
        <title>Lactobacillus salitolerans sp. nov., a novel lactic acid bacterium isolated from spent mushroom substrates.</title>
        <authorList>
            <person name="Tohno M."/>
            <person name="Tanizawa Y."/>
            <person name="Kojima Y."/>
            <person name="Sakamoto M."/>
            <person name="Nakamura Y."/>
            <person name="Ohkuma M."/>
            <person name="Kobayashi H."/>
        </authorList>
    </citation>
    <scope>NUCLEOTIDE SEQUENCE [LARGE SCALE GENOMIC DNA]</scope>
    <source>
        <strain evidence="4 5">YK43</strain>
    </source>
</reference>
<dbReference type="RefSeq" id="WP_158609200.1">
    <property type="nucleotide sequence ID" value="NZ_BFFP01000018.1"/>
</dbReference>
<feature type="compositionally biased region" description="Basic and acidic residues" evidence="1">
    <location>
        <begin position="35"/>
        <end position="44"/>
    </location>
</feature>
<dbReference type="OrthoDB" id="2149782at2"/>
<evidence type="ECO:0000313" key="5">
    <source>
        <dbReference type="Proteomes" id="UP000286848"/>
    </source>
</evidence>
<evidence type="ECO:0000256" key="1">
    <source>
        <dbReference type="SAM" id="MobiDB-lite"/>
    </source>
</evidence>
<accession>A0A401ITB1</accession>